<sequence length="263" mass="28029">MTKKQMVMMLAGIIILICAGAVVTAFPFSNIPGLTGLVASSTSDPAISSSLSLSTSTHIVSTGTSDSSSVGSSSAQSSGSLKNEIPEQWQPGVRDGVYYDPLSKTSWVFDRILKKFYSPDKGWLLIGEYTTGVNPRLLRQYYYDPAEVVFYSIKTGEKISINQNGVYDPATLQTSITPKPTSKPQQTPSPTIFMSPEPGTSESSQSQAADPCLVPCSECPDGLCRDCNKNGICDESEKATPTPTPTGGISEAAQSGILYKKDI</sequence>
<comment type="caution">
    <text evidence="2">The sequence shown here is derived from an EMBL/GenBank/DDBJ whole genome shotgun (WGS) entry which is preliminary data.</text>
</comment>
<organism evidence="2 3">
    <name type="scientific">Methanospirillum lacunae</name>
    <dbReference type="NCBI Taxonomy" id="668570"/>
    <lineage>
        <taxon>Archaea</taxon>
        <taxon>Methanobacteriati</taxon>
        <taxon>Methanobacteriota</taxon>
        <taxon>Stenosarchaea group</taxon>
        <taxon>Methanomicrobia</taxon>
        <taxon>Methanomicrobiales</taxon>
        <taxon>Methanospirillaceae</taxon>
        <taxon>Methanospirillum</taxon>
    </lineage>
</organism>
<protein>
    <submittedName>
        <fullName evidence="2">Uncharacterized protein</fullName>
    </submittedName>
</protein>
<feature type="compositionally biased region" description="Polar residues" evidence="1">
    <location>
        <begin position="198"/>
        <end position="207"/>
    </location>
</feature>
<accession>A0A2V2N251</accession>
<feature type="compositionally biased region" description="Low complexity" evidence="1">
    <location>
        <begin position="62"/>
        <end position="80"/>
    </location>
</feature>
<name>A0A2V2N251_9EURY</name>
<dbReference type="EMBL" id="QGMY01000002">
    <property type="protein sequence ID" value="PWR74384.1"/>
    <property type="molecule type" value="Genomic_DNA"/>
</dbReference>
<proteinExistence type="predicted"/>
<keyword evidence="3" id="KW-1185">Reference proteome</keyword>
<feature type="region of interest" description="Disordered" evidence="1">
    <location>
        <begin position="62"/>
        <end position="86"/>
    </location>
</feature>
<dbReference type="Proteomes" id="UP000245657">
    <property type="component" value="Unassembled WGS sequence"/>
</dbReference>
<feature type="region of interest" description="Disordered" evidence="1">
    <location>
        <begin position="172"/>
        <end position="207"/>
    </location>
</feature>
<evidence type="ECO:0000313" key="3">
    <source>
        <dbReference type="Proteomes" id="UP000245657"/>
    </source>
</evidence>
<feature type="region of interest" description="Disordered" evidence="1">
    <location>
        <begin position="235"/>
        <end position="256"/>
    </location>
</feature>
<gene>
    <name evidence="2" type="ORF">DK846_04340</name>
</gene>
<dbReference type="AlphaFoldDB" id="A0A2V2N251"/>
<dbReference type="RefSeq" id="WP_109967663.1">
    <property type="nucleotide sequence ID" value="NZ_CP176093.1"/>
</dbReference>
<reference evidence="2 3" key="1">
    <citation type="submission" date="2018-05" db="EMBL/GenBank/DDBJ databases">
        <title>Draft genome of Methanospirillum lacunae Ki8-1.</title>
        <authorList>
            <person name="Dueholm M.S."/>
            <person name="Nielsen P.H."/>
            <person name="Bakmann L.F."/>
            <person name="Otzen D.E."/>
        </authorList>
    </citation>
    <scope>NUCLEOTIDE SEQUENCE [LARGE SCALE GENOMIC DNA]</scope>
    <source>
        <strain evidence="2 3">Ki8-1</strain>
    </source>
</reference>
<evidence type="ECO:0000313" key="2">
    <source>
        <dbReference type="EMBL" id="PWR74384.1"/>
    </source>
</evidence>
<evidence type="ECO:0000256" key="1">
    <source>
        <dbReference type="SAM" id="MobiDB-lite"/>
    </source>
</evidence>
<feature type="compositionally biased region" description="Low complexity" evidence="1">
    <location>
        <begin position="177"/>
        <end position="191"/>
    </location>
</feature>
<dbReference type="GeneID" id="97549769"/>
<dbReference type="OrthoDB" id="117746at2157"/>